<organism evidence="1 2">
    <name type="scientific">Acinetobacter radioresistens</name>
    <dbReference type="NCBI Taxonomy" id="40216"/>
    <lineage>
        <taxon>Bacteria</taxon>
        <taxon>Pseudomonadati</taxon>
        <taxon>Pseudomonadota</taxon>
        <taxon>Gammaproteobacteria</taxon>
        <taxon>Moraxellales</taxon>
        <taxon>Moraxellaceae</taxon>
        <taxon>Acinetobacter</taxon>
    </lineage>
</organism>
<dbReference type="AlphaFoldDB" id="A0A3D3FZM7"/>
<accession>A0A3D3FZM7</accession>
<dbReference type="Proteomes" id="UP000262257">
    <property type="component" value="Unassembled WGS sequence"/>
</dbReference>
<sequence>MRHREYPDIYSRVIMTLIEMVQICLQENLNGEKTDKCIISMAGNILKEENPFVSIRLDNKAYLLEMMKKADHTLIFIENSIFYISAIYNYTPTFPASRIYFIRTDNLMNVASLGTYFNSQSIELPPIDGQALSKIINDTEYSERYKKWKEFRDKNDKIFHDLLDGRLNNTRVEQGIWLSSNNNCVICNKHTNRMSTATVLGKAGIMLGMQLCEEHEGEAKNRSNLINFLAEKCGIPPLFTQDSEILNHNEINLIMTIETLKVDLECEIEKIDLSKYIVTAKRESGYKIIIRQESLDNYAYMIIDSRGKEVSRIDSANHHNINYGPAHIHHDLHKSKKNIVETSFTYGSTILDIKSIKKLIEKAENKK</sequence>
<evidence type="ECO:0000313" key="2">
    <source>
        <dbReference type="Proteomes" id="UP000262257"/>
    </source>
</evidence>
<dbReference type="EMBL" id="DPXL01000049">
    <property type="protein sequence ID" value="HCM30797.1"/>
    <property type="molecule type" value="Genomic_DNA"/>
</dbReference>
<reference evidence="1 2" key="1">
    <citation type="journal article" date="2018" name="Nat. Biotechnol.">
        <title>A standardized bacterial taxonomy based on genome phylogeny substantially revises the tree of life.</title>
        <authorList>
            <person name="Parks D.H."/>
            <person name="Chuvochina M."/>
            <person name="Waite D.W."/>
            <person name="Rinke C."/>
            <person name="Skarshewski A."/>
            <person name="Chaumeil P.A."/>
            <person name="Hugenholtz P."/>
        </authorList>
    </citation>
    <scope>NUCLEOTIDE SEQUENCE [LARGE SCALE GENOMIC DNA]</scope>
    <source>
        <strain evidence="1">UBA10045</strain>
    </source>
</reference>
<comment type="caution">
    <text evidence="1">The sequence shown here is derived from an EMBL/GenBank/DDBJ whole genome shotgun (WGS) entry which is preliminary data.</text>
</comment>
<proteinExistence type="predicted"/>
<evidence type="ECO:0000313" key="1">
    <source>
        <dbReference type="EMBL" id="HCM30797.1"/>
    </source>
</evidence>
<gene>
    <name evidence="1" type="ORF">DIC32_03430</name>
</gene>
<protein>
    <submittedName>
        <fullName evidence="1">Uncharacterized protein</fullName>
    </submittedName>
</protein>
<name>A0A3D3FZM7_ACIRA</name>